<dbReference type="Pfam" id="PF00691">
    <property type="entry name" value="OmpA"/>
    <property type="match status" value="1"/>
</dbReference>
<dbReference type="SUPFAM" id="SSF103088">
    <property type="entry name" value="OmpA-like"/>
    <property type="match status" value="1"/>
</dbReference>
<dbReference type="InterPro" id="IPR006665">
    <property type="entry name" value="OmpA-like"/>
</dbReference>
<gene>
    <name evidence="2" type="ORF">MNBD_GAMMA09-2705</name>
</gene>
<feature type="domain" description="OmpA-like" evidence="1">
    <location>
        <begin position="376"/>
        <end position="494"/>
    </location>
</feature>
<proteinExistence type="predicted"/>
<protein>
    <recommendedName>
        <fullName evidence="1">OmpA-like domain-containing protein</fullName>
    </recommendedName>
</protein>
<organism evidence="2">
    <name type="scientific">hydrothermal vent metagenome</name>
    <dbReference type="NCBI Taxonomy" id="652676"/>
    <lineage>
        <taxon>unclassified sequences</taxon>
        <taxon>metagenomes</taxon>
        <taxon>ecological metagenomes</taxon>
    </lineage>
</organism>
<dbReference type="InterPro" id="IPR036737">
    <property type="entry name" value="OmpA-like_sf"/>
</dbReference>
<dbReference type="CDD" id="cd07185">
    <property type="entry name" value="OmpA_C-like"/>
    <property type="match status" value="1"/>
</dbReference>
<dbReference type="PROSITE" id="PS51123">
    <property type="entry name" value="OMPA_2"/>
    <property type="match status" value="1"/>
</dbReference>
<evidence type="ECO:0000313" key="2">
    <source>
        <dbReference type="EMBL" id="VAW67048.1"/>
    </source>
</evidence>
<accession>A0A3B0XFI2</accession>
<reference evidence="2" key="1">
    <citation type="submission" date="2018-06" db="EMBL/GenBank/DDBJ databases">
        <authorList>
            <person name="Zhirakovskaya E."/>
        </authorList>
    </citation>
    <scope>NUCLEOTIDE SEQUENCE</scope>
</reference>
<name>A0A3B0XFI2_9ZZZZ</name>
<dbReference type="PANTHER" id="PTHR30329:SF21">
    <property type="entry name" value="LIPOPROTEIN YIAD-RELATED"/>
    <property type="match status" value="1"/>
</dbReference>
<dbReference type="EMBL" id="UOFI01000090">
    <property type="protein sequence ID" value="VAW67048.1"/>
    <property type="molecule type" value="Genomic_DNA"/>
</dbReference>
<evidence type="ECO:0000259" key="1">
    <source>
        <dbReference type="PROSITE" id="PS51123"/>
    </source>
</evidence>
<dbReference type="Gene3D" id="3.30.1330.60">
    <property type="entry name" value="OmpA-like domain"/>
    <property type="match status" value="1"/>
</dbReference>
<dbReference type="AlphaFoldDB" id="A0A3B0XFI2"/>
<dbReference type="PROSITE" id="PS51257">
    <property type="entry name" value="PROKAR_LIPOPROTEIN"/>
    <property type="match status" value="1"/>
</dbReference>
<dbReference type="InterPro" id="IPR050330">
    <property type="entry name" value="Bact_OuterMem_StrucFunc"/>
</dbReference>
<dbReference type="PANTHER" id="PTHR30329">
    <property type="entry name" value="STATOR ELEMENT OF FLAGELLAR MOTOR COMPLEX"/>
    <property type="match status" value="1"/>
</dbReference>
<sequence length="496" mass="55698">MNLFRAIQYMGITGLIFVSACATSPQQSRQDILNQNTSLAKLDTQLASTRKLGAEILAPGGYKQVNDHLKKAIEEAHDGNNQDATNYANMGLKALPAVNKNTAASQDLFVDVLANRHNAIKAGAAELFADEFNSLDRKLRDTASLIEKNKLEKAKKLRPELITEYSQLELKSIKKDAVQAAKAAIASAREKQADDYAEKTFKLAEEELTLALSILQADRNQYEKANAHTTRALELARQSVQITELVKDFDRRDYSEEDKILWYQKQLSAIHAPLKSKLTFDKENRIIVQTIANDISTLVQSEADLRADLYDTESKVENLISAKNSELGALKTKYEKEITEQSDLREAMVKLERETSERFEYVQSLFTEDEAEVYRKRQNILVLAHGFYFEPGKSEIKSVNFGLLNKIEQAHSKFPDSKLIISGHTDATGNAKRNKSLSEKRALNVAKFLQETKGINPEKITVKGYGAERPVATNSTKEGRSRNRRIEVLIENTATI</sequence>